<organism evidence="2">
    <name type="scientific">Xenorhabdus hominickii</name>
    <dbReference type="NCBI Taxonomy" id="351679"/>
    <lineage>
        <taxon>Bacteria</taxon>
        <taxon>Pseudomonadati</taxon>
        <taxon>Pseudomonadota</taxon>
        <taxon>Gammaproteobacteria</taxon>
        <taxon>Enterobacterales</taxon>
        <taxon>Morganellaceae</taxon>
        <taxon>Xenorhabdus</taxon>
    </lineage>
</organism>
<dbReference type="SUPFAM" id="SSF143100">
    <property type="entry name" value="TTHA1013/TTHA0281-like"/>
    <property type="match status" value="1"/>
</dbReference>
<dbReference type="Gene3D" id="3.30.160.250">
    <property type="match status" value="1"/>
</dbReference>
<proteinExistence type="predicted"/>
<geneLocation type="plasmid" evidence="2">
    <name>unnamed3</name>
</geneLocation>
<reference evidence="2" key="1">
    <citation type="journal article" date="2017" name="J. Invertebr. Pathol.">
        <title>Identification and bacterial characteristics of Xenorhabdus hominickii ANU101 from an entomopathogenic nematode, Steinernema monticolum.</title>
        <authorList>
            <person name="Park Y."/>
            <person name="Kang S."/>
            <person name="Sadekuzzaman M."/>
            <person name="Kim H."/>
            <person name="Jung J.K."/>
            <person name="Kim Y."/>
        </authorList>
    </citation>
    <scope>NUCLEOTIDE SEQUENCE</scope>
    <source>
        <strain evidence="2">ANU101</strain>
        <plasmid evidence="2">unnamed3</plasmid>
    </source>
</reference>
<evidence type="ECO:0000259" key="1">
    <source>
        <dbReference type="Pfam" id="PF15970"/>
    </source>
</evidence>
<dbReference type="RefSeq" id="WP_099140070.1">
    <property type="nucleotide sequence ID" value="NZ_CAWNQJ010000042.1"/>
</dbReference>
<protein>
    <submittedName>
        <fullName evidence="2">Antitoxin HicB</fullName>
    </submittedName>
</protein>
<reference evidence="3 4" key="2">
    <citation type="journal article" date="2017" name="Nat. Microbiol.">
        <title>Natural product diversity associated with the nematode symbionts Photorhabdus and Xenorhabdus.</title>
        <authorList>
            <person name="Tobias N.J."/>
            <person name="Wolff H."/>
            <person name="Djahanschiri B."/>
            <person name="Grundmann F."/>
            <person name="Kronenwerth M."/>
            <person name="Shi Y.M."/>
            <person name="Simonyi S."/>
            <person name="Grun P."/>
            <person name="Shapiro-Ilan D."/>
            <person name="Pidot S.J."/>
            <person name="Stinear T.P."/>
            <person name="Ebersberger I."/>
            <person name="Bode H.B."/>
        </authorList>
    </citation>
    <scope>NUCLEOTIDE SEQUENCE [LARGE SCALE GENOMIC DNA]</scope>
    <source>
        <strain evidence="3 4">DSM 17903</strain>
    </source>
</reference>
<dbReference type="EMBL" id="KX517800">
    <property type="protein sequence ID" value="ARD69879.1"/>
    <property type="molecule type" value="Genomic_DNA"/>
</dbReference>
<dbReference type="Pfam" id="PF15970">
    <property type="entry name" value="HicB-like_2"/>
    <property type="match status" value="1"/>
</dbReference>
<keyword evidence="2" id="KW-0614">Plasmid</keyword>
<sequence>MFTFQYPVKLEHDELTQSYVVSCRDLPLMNSVGESIDEALLEAVDGIVTAIAIEIDERRPIPFGSEARDGEYIVNVPVLVAMKAALHNSMIETGTRKSELARKMGQKPAQIDRLLDVSHSSKVETVELALHQLNRNVGISIMTTAP</sequence>
<accession>A0A1V0M4X1</accession>
<dbReference type="AlphaFoldDB" id="A0A1V0M4X1"/>
<gene>
    <name evidence="3" type="ORF">Xhom_04893</name>
</gene>
<dbReference type="EMBL" id="NJAI01000016">
    <property type="protein sequence ID" value="PHM51601.1"/>
    <property type="molecule type" value="Genomic_DNA"/>
</dbReference>
<evidence type="ECO:0000313" key="4">
    <source>
        <dbReference type="Proteomes" id="UP000225433"/>
    </source>
</evidence>
<evidence type="ECO:0000313" key="3">
    <source>
        <dbReference type="EMBL" id="PHM51601.1"/>
    </source>
</evidence>
<evidence type="ECO:0000313" key="2">
    <source>
        <dbReference type="EMBL" id="ARD69879.1"/>
    </source>
</evidence>
<dbReference type="Proteomes" id="UP000225433">
    <property type="component" value="Unassembled WGS sequence"/>
</dbReference>
<name>A0A1V0M4X1_XENHO</name>
<dbReference type="InterPro" id="IPR031807">
    <property type="entry name" value="HicB-like"/>
</dbReference>
<feature type="domain" description="HicB-like antitoxin of toxin-antitoxin system" evidence="1">
    <location>
        <begin position="6"/>
        <end position="84"/>
    </location>
</feature>
<dbReference type="InterPro" id="IPR035069">
    <property type="entry name" value="TTHA1013/TTHA0281-like"/>
</dbReference>